<organism evidence="2 3">
    <name type="scientific">Arenibacter algicola</name>
    <dbReference type="NCBI Taxonomy" id="616991"/>
    <lineage>
        <taxon>Bacteria</taxon>
        <taxon>Pseudomonadati</taxon>
        <taxon>Bacteroidota</taxon>
        <taxon>Flavobacteriia</taxon>
        <taxon>Flavobacteriales</taxon>
        <taxon>Flavobacteriaceae</taxon>
        <taxon>Arenibacter</taxon>
    </lineage>
</organism>
<dbReference type="PANTHER" id="PTHR10151">
    <property type="entry name" value="ECTONUCLEOTIDE PYROPHOSPHATASE/PHOSPHODIESTERASE"/>
    <property type="match status" value="1"/>
</dbReference>
<evidence type="ECO:0000313" key="3">
    <source>
        <dbReference type="Proteomes" id="UP000204551"/>
    </source>
</evidence>
<dbReference type="InterPro" id="IPR002591">
    <property type="entry name" value="Phosphodiest/P_Trfase"/>
</dbReference>
<keyword evidence="1" id="KW-0732">Signal</keyword>
<gene>
    <name evidence="2" type="ORF">AREALGSMS7_02100</name>
</gene>
<dbReference type="EMBL" id="CP022515">
    <property type="protein sequence ID" value="ASO05558.1"/>
    <property type="molecule type" value="Genomic_DNA"/>
</dbReference>
<dbReference type="InterPro" id="IPR017850">
    <property type="entry name" value="Alkaline_phosphatase_core_sf"/>
</dbReference>
<dbReference type="Proteomes" id="UP000204551">
    <property type="component" value="Chromosome"/>
</dbReference>
<dbReference type="PANTHER" id="PTHR10151:SF120">
    <property type="entry name" value="BIS(5'-ADENOSYL)-TRIPHOSPHATASE"/>
    <property type="match status" value="1"/>
</dbReference>
<name>A0A221UWL6_9FLAO</name>
<dbReference type="PROSITE" id="PS51257">
    <property type="entry name" value="PROKAR_LIPOPROTEIN"/>
    <property type="match status" value="1"/>
</dbReference>
<dbReference type="Gene3D" id="3.40.720.10">
    <property type="entry name" value="Alkaline Phosphatase, subunit A"/>
    <property type="match status" value="1"/>
</dbReference>
<dbReference type="GO" id="GO:0016787">
    <property type="term" value="F:hydrolase activity"/>
    <property type="evidence" value="ECO:0007669"/>
    <property type="project" value="UniProtKB-ARBA"/>
</dbReference>
<dbReference type="Pfam" id="PF01663">
    <property type="entry name" value="Phosphodiest"/>
    <property type="match status" value="1"/>
</dbReference>
<dbReference type="RefSeq" id="WP_093978286.1">
    <property type="nucleotide sequence ID" value="NZ_CP022515.1"/>
</dbReference>
<dbReference type="SUPFAM" id="SSF53649">
    <property type="entry name" value="Alkaline phosphatase-like"/>
    <property type="match status" value="1"/>
</dbReference>
<dbReference type="AlphaFoldDB" id="A0A221UWL6"/>
<reference evidence="2 3" key="1">
    <citation type="submission" date="2017-07" db="EMBL/GenBank/DDBJ databases">
        <title>Genome Sequence of Arenibacter algicola Strain SMS7 Isolated from a culture of the Diatom Skeletonema marinoi.</title>
        <authorList>
            <person name="Topel M."/>
            <person name="Pinder M.I.M."/>
            <person name="Johansson O.N."/>
            <person name="Kourtchenko O."/>
            <person name="Godhe A."/>
            <person name="Clarke A.K."/>
        </authorList>
    </citation>
    <scope>NUCLEOTIDE SEQUENCE [LARGE SCALE GENOMIC DNA]</scope>
    <source>
        <strain evidence="2 3">SMS7</strain>
    </source>
</reference>
<accession>A0A221UWL6</accession>
<feature type="chain" id="PRO_5013301965" evidence="1">
    <location>
        <begin position="26"/>
        <end position="318"/>
    </location>
</feature>
<dbReference type="CDD" id="cd00016">
    <property type="entry name" value="ALP_like"/>
    <property type="match status" value="1"/>
</dbReference>
<feature type="signal peptide" evidence="1">
    <location>
        <begin position="1"/>
        <end position="25"/>
    </location>
</feature>
<evidence type="ECO:0000256" key="1">
    <source>
        <dbReference type="SAM" id="SignalP"/>
    </source>
</evidence>
<evidence type="ECO:0000313" key="2">
    <source>
        <dbReference type="EMBL" id="ASO05558.1"/>
    </source>
</evidence>
<dbReference type="KEGG" id="aalg:AREALGSMS7_02100"/>
<protein>
    <submittedName>
        <fullName evidence="2">Type I phosphodiesterase / nucleotide pyrophosphatase</fullName>
    </submittedName>
</protein>
<sequence>MIRKRNLIVCWSFIWLLGSCSTAKEAPENRVHTKRVVAIGLDGISVDGYKTAKHPNMDSLMADGVLSLTTRNVMPSVTLPNWTSHLTGSGPEQHGVLSNGWTKERVILPSVDNDDDGYYPSIFKILKEAIPKVKSAFYYNWAELINSFNPRYIDEVSFEGNDEYQNNYGKAFDFIVNNKSDPTMVFLYSVHTDHAGHNHGWMSPEYIASIEEVDVHIGQFIRKLKDEGLYKDTHFMFFTDHGGVPEKGHGGITPQELEVPWAITGPGIRKGEMLTEPNNSVNTAMTIAYLFECGNVPLSWTGEVPISIFESQAPKANP</sequence>
<proteinExistence type="predicted"/>